<keyword evidence="3 6" id="KW-0238">DNA-binding</keyword>
<evidence type="ECO:0000313" key="10">
    <source>
        <dbReference type="Proteomes" id="UP001219518"/>
    </source>
</evidence>
<feature type="domain" description="Grh/CP2 DB" evidence="8">
    <location>
        <begin position="72"/>
        <end position="299"/>
    </location>
</feature>
<comment type="subcellular location">
    <subcellularLocation>
        <location evidence="1 6">Nucleus</location>
    </subcellularLocation>
</comment>
<dbReference type="AlphaFoldDB" id="A0AAE1HDB2"/>
<dbReference type="GO" id="GO:0001228">
    <property type="term" value="F:DNA-binding transcription activator activity, RNA polymerase II-specific"/>
    <property type="evidence" value="ECO:0007669"/>
    <property type="project" value="TreeGrafter"/>
</dbReference>
<proteinExistence type="predicted"/>
<comment type="caution">
    <text evidence="9">The sequence shown here is derived from an EMBL/GenBank/DDBJ whole genome shotgun (WGS) entry which is preliminary data.</text>
</comment>
<dbReference type="Pfam" id="PF04516">
    <property type="entry name" value="CP2"/>
    <property type="match status" value="1"/>
</dbReference>
<dbReference type="Proteomes" id="UP001219518">
    <property type="component" value="Unassembled WGS sequence"/>
</dbReference>
<keyword evidence="5 6" id="KW-0539">Nucleus</keyword>
<evidence type="ECO:0000313" key="9">
    <source>
        <dbReference type="EMBL" id="KAK3918998.1"/>
    </source>
</evidence>
<dbReference type="EMBL" id="JAHWGI010000969">
    <property type="protein sequence ID" value="KAK3918998.1"/>
    <property type="molecule type" value="Genomic_DNA"/>
</dbReference>
<sequence>MRLMLVHSFDYTDLCSSQSVLDPLTVRAPSQGVQSPGPQSAPGQPPPARSRPWHDFGRQNDADKIQIQKVYSNYGFKYTLETPISTSQRREDDRVTYINKGQFYGITMEYVPDPEAPMLKNHTVKSVVMLMFREEKSPEDEIKAWQFWHGRQHSVKQRILDADTKNSMGLVGCIDELAHNAIAVYWNPLESPAKINVAVQCLSTDFSSQKGVKGLPLHIQIDTYEDPRDGPVYHRGYCQIKVFCDKGAERKTRDEERRAAKRKMTATGRKKLDELYHPAAERTEFYHMADLHKPPVLFSPSEELTTMELQGFYGHDTDNSSVSNGEGGLKSAPGPGGGSPFLLHSTKPLAHQTLKFHNHFPPDAPGIKKEHSMEAEPLSTDGGLFSSPALKRPRLLGPPGPGAPLGMGSPGAPQLHHSLGPSPGHVSHAPLMGHPGHPGANQPPLSERVMLYVRQEPEAVFNPLHVIPPTTQGLLEAIEIKYKISPSSITNLYRKNKKGITVKIDDEMVKHYCNEDLFIIEIKQDSHTEEDELYTSYKGASSLNKKPNVMTAGSC</sequence>
<feature type="region of interest" description="Disordered" evidence="7">
    <location>
        <begin position="362"/>
        <end position="427"/>
    </location>
</feature>
<evidence type="ECO:0000256" key="7">
    <source>
        <dbReference type="SAM" id="MobiDB-lite"/>
    </source>
</evidence>
<evidence type="ECO:0000256" key="2">
    <source>
        <dbReference type="ARBA" id="ARBA00023015"/>
    </source>
</evidence>
<dbReference type="GO" id="GO:0000978">
    <property type="term" value="F:RNA polymerase II cis-regulatory region sequence-specific DNA binding"/>
    <property type="evidence" value="ECO:0007669"/>
    <property type="project" value="TreeGrafter"/>
</dbReference>
<feature type="region of interest" description="Disordered" evidence="7">
    <location>
        <begin position="28"/>
        <end position="59"/>
    </location>
</feature>
<dbReference type="PANTHER" id="PTHR11037">
    <property type="entry name" value="TRANSCRIPTION FACTOR CP2"/>
    <property type="match status" value="1"/>
</dbReference>
<evidence type="ECO:0000256" key="5">
    <source>
        <dbReference type="ARBA" id="ARBA00023242"/>
    </source>
</evidence>
<keyword evidence="2" id="KW-0805">Transcription regulation</keyword>
<evidence type="ECO:0000256" key="3">
    <source>
        <dbReference type="ARBA" id="ARBA00023125"/>
    </source>
</evidence>
<name>A0AAE1HDB2_9NEOP</name>
<evidence type="ECO:0000259" key="8">
    <source>
        <dbReference type="PROSITE" id="PS51968"/>
    </source>
</evidence>
<accession>A0AAE1HDB2</accession>
<keyword evidence="10" id="KW-1185">Reference proteome</keyword>
<dbReference type="GO" id="GO:0005634">
    <property type="term" value="C:nucleus"/>
    <property type="evidence" value="ECO:0007669"/>
    <property type="project" value="UniProtKB-SubCell"/>
</dbReference>
<feature type="region of interest" description="Disordered" evidence="7">
    <location>
        <begin position="313"/>
        <end position="341"/>
    </location>
</feature>
<reference evidence="9" key="1">
    <citation type="submission" date="2021-07" db="EMBL/GenBank/DDBJ databases">
        <authorList>
            <person name="Catto M.A."/>
            <person name="Jacobson A."/>
            <person name="Kennedy G."/>
            <person name="Labadie P."/>
            <person name="Hunt B.G."/>
            <person name="Srinivasan R."/>
        </authorList>
    </citation>
    <scope>NUCLEOTIDE SEQUENCE</scope>
    <source>
        <strain evidence="9">PL_HMW_Pooled</strain>
        <tissue evidence="9">Head</tissue>
    </source>
</reference>
<dbReference type="PANTHER" id="PTHR11037:SF20">
    <property type="entry name" value="PROTEIN GRAINYHEAD"/>
    <property type="match status" value="1"/>
</dbReference>
<evidence type="ECO:0000256" key="4">
    <source>
        <dbReference type="ARBA" id="ARBA00023163"/>
    </source>
</evidence>
<evidence type="ECO:0000256" key="1">
    <source>
        <dbReference type="ARBA" id="ARBA00004123"/>
    </source>
</evidence>
<reference evidence="9" key="2">
    <citation type="journal article" date="2023" name="BMC Genomics">
        <title>Pest status, molecular evolution, and epigenetic factors derived from the genome assembly of Frankliniella fusca, a thysanopteran phytovirus vector.</title>
        <authorList>
            <person name="Catto M.A."/>
            <person name="Labadie P.E."/>
            <person name="Jacobson A.L."/>
            <person name="Kennedy G.G."/>
            <person name="Srinivasan R."/>
            <person name="Hunt B.G."/>
        </authorList>
    </citation>
    <scope>NUCLEOTIDE SEQUENCE</scope>
    <source>
        <strain evidence="9">PL_HMW_Pooled</strain>
    </source>
</reference>
<dbReference type="InterPro" id="IPR057520">
    <property type="entry name" value="GRHL1/CP2_C"/>
</dbReference>
<keyword evidence="4" id="KW-0804">Transcription</keyword>
<organism evidence="9 10">
    <name type="scientific">Frankliniella fusca</name>
    <dbReference type="NCBI Taxonomy" id="407009"/>
    <lineage>
        <taxon>Eukaryota</taxon>
        <taxon>Metazoa</taxon>
        <taxon>Ecdysozoa</taxon>
        <taxon>Arthropoda</taxon>
        <taxon>Hexapoda</taxon>
        <taxon>Insecta</taxon>
        <taxon>Pterygota</taxon>
        <taxon>Neoptera</taxon>
        <taxon>Paraneoptera</taxon>
        <taxon>Thysanoptera</taxon>
        <taxon>Terebrantia</taxon>
        <taxon>Thripoidea</taxon>
        <taxon>Thripidae</taxon>
        <taxon>Frankliniella</taxon>
    </lineage>
</organism>
<gene>
    <name evidence="9" type="ORF">KUF71_008147</name>
</gene>
<evidence type="ECO:0000256" key="6">
    <source>
        <dbReference type="PROSITE-ProRule" id="PRU01313"/>
    </source>
</evidence>
<dbReference type="PROSITE" id="PS51968">
    <property type="entry name" value="GRH_CP2_DB"/>
    <property type="match status" value="1"/>
</dbReference>
<dbReference type="InterPro" id="IPR040167">
    <property type="entry name" value="TF_CP2-like"/>
</dbReference>
<feature type="compositionally biased region" description="Low complexity" evidence="7">
    <location>
        <begin position="28"/>
        <end position="42"/>
    </location>
</feature>
<dbReference type="InterPro" id="IPR007604">
    <property type="entry name" value="CP2"/>
</dbReference>
<protein>
    <submittedName>
        <fullName evidence="9">Protein grainyhead</fullName>
    </submittedName>
</protein>
<dbReference type="Pfam" id="PF25416">
    <property type="entry name" value="GRHL1_C"/>
    <property type="match status" value="1"/>
</dbReference>